<keyword evidence="2" id="KW-0472">Membrane</keyword>
<evidence type="ECO:0000313" key="3">
    <source>
        <dbReference type="EMBL" id="ROP44023.1"/>
    </source>
</evidence>
<feature type="compositionally biased region" description="Basic and acidic residues" evidence="1">
    <location>
        <begin position="106"/>
        <end position="118"/>
    </location>
</feature>
<keyword evidence="2" id="KW-1133">Transmembrane helix</keyword>
<dbReference type="OrthoDB" id="5191158at2"/>
<dbReference type="AlphaFoldDB" id="A0A3N1HND3"/>
<evidence type="ECO:0008006" key="5">
    <source>
        <dbReference type="Google" id="ProtNLM"/>
    </source>
</evidence>
<organism evidence="3 4">
    <name type="scientific">Pseudokineococcus lusitanus</name>
    <dbReference type="NCBI Taxonomy" id="763993"/>
    <lineage>
        <taxon>Bacteria</taxon>
        <taxon>Bacillati</taxon>
        <taxon>Actinomycetota</taxon>
        <taxon>Actinomycetes</taxon>
        <taxon>Kineosporiales</taxon>
        <taxon>Kineosporiaceae</taxon>
        <taxon>Pseudokineococcus</taxon>
    </lineage>
</organism>
<name>A0A3N1HND3_9ACTN</name>
<dbReference type="InParanoid" id="A0A3N1HND3"/>
<evidence type="ECO:0000256" key="2">
    <source>
        <dbReference type="SAM" id="Phobius"/>
    </source>
</evidence>
<evidence type="ECO:0000313" key="4">
    <source>
        <dbReference type="Proteomes" id="UP000276232"/>
    </source>
</evidence>
<keyword evidence="4" id="KW-1185">Reference proteome</keyword>
<proteinExistence type="predicted"/>
<keyword evidence="2" id="KW-0812">Transmembrane</keyword>
<evidence type="ECO:0000256" key="1">
    <source>
        <dbReference type="SAM" id="MobiDB-lite"/>
    </source>
</evidence>
<dbReference type="Proteomes" id="UP000276232">
    <property type="component" value="Unassembled WGS sequence"/>
</dbReference>
<reference evidence="3 4" key="1">
    <citation type="journal article" date="2015" name="Stand. Genomic Sci.">
        <title>Genomic Encyclopedia of Bacterial and Archaeal Type Strains, Phase III: the genomes of soil and plant-associated and newly described type strains.</title>
        <authorList>
            <person name="Whitman W.B."/>
            <person name="Woyke T."/>
            <person name="Klenk H.P."/>
            <person name="Zhou Y."/>
            <person name="Lilburn T.G."/>
            <person name="Beck B.J."/>
            <person name="De Vos P."/>
            <person name="Vandamme P."/>
            <person name="Eisen J.A."/>
            <person name="Garrity G."/>
            <person name="Hugenholtz P."/>
            <person name="Kyrpides N.C."/>
        </authorList>
    </citation>
    <scope>NUCLEOTIDE SEQUENCE [LARGE SCALE GENOMIC DNA]</scope>
    <source>
        <strain evidence="3 4">CECT 7306</strain>
    </source>
</reference>
<feature type="compositionally biased region" description="Gly residues" evidence="1">
    <location>
        <begin position="134"/>
        <end position="146"/>
    </location>
</feature>
<dbReference type="EMBL" id="RJKN01000003">
    <property type="protein sequence ID" value="ROP44023.1"/>
    <property type="molecule type" value="Genomic_DNA"/>
</dbReference>
<protein>
    <recommendedName>
        <fullName evidence="5">Fe-S oxidoreductase</fullName>
    </recommendedName>
</protein>
<feature type="region of interest" description="Disordered" evidence="1">
    <location>
        <begin position="106"/>
        <end position="146"/>
    </location>
</feature>
<dbReference type="RefSeq" id="WP_123379657.1">
    <property type="nucleotide sequence ID" value="NZ_RJKN01000003.1"/>
</dbReference>
<sequence>MGDGRRRAWVLARAYLNLVPTTAALVWGVAHGGRPVVGRDLVVECGGMRGGYARGGTTVGNVWLHGGLGGPRRRRHEVRHADQWAVLGPLLMPALYGLEAALTRGDPRRSRFERHAGLEDGGYTTPSPSPPGDGPRGLRGGGADRR</sequence>
<feature type="transmembrane region" description="Helical" evidence="2">
    <location>
        <begin position="12"/>
        <end position="30"/>
    </location>
</feature>
<gene>
    <name evidence="3" type="ORF">EDC03_1621</name>
</gene>
<accession>A0A3N1HND3</accession>
<comment type="caution">
    <text evidence="3">The sequence shown here is derived from an EMBL/GenBank/DDBJ whole genome shotgun (WGS) entry which is preliminary data.</text>
</comment>